<keyword evidence="1" id="KW-1133">Transmembrane helix</keyword>
<dbReference type="AlphaFoldDB" id="E3H999"/>
<keyword evidence="1" id="KW-0472">Membrane</keyword>
<proteinExistence type="predicted"/>
<gene>
    <name evidence="2" type="ordered locus">Ilyop_1017</name>
</gene>
<dbReference type="Proteomes" id="UP000006875">
    <property type="component" value="Chromosome"/>
</dbReference>
<protein>
    <submittedName>
        <fullName evidence="2">Uncharacterized protein</fullName>
    </submittedName>
</protein>
<dbReference type="EMBL" id="CP002281">
    <property type="protein sequence ID" value="ADO82798.1"/>
    <property type="molecule type" value="Genomic_DNA"/>
</dbReference>
<evidence type="ECO:0000313" key="2">
    <source>
        <dbReference type="EMBL" id="ADO82798.1"/>
    </source>
</evidence>
<name>E3H999_ILYPC</name>
<keyword evidence="1" id="KW-0812">Transmembrane</keyword>
<keyword evidence="3" id="KW-1185">Reference proteome</keyword>
<organism evidence="2 3">
    <name type="scientific">Ilyobacter polytropus (strain ATCC 51220 / DSM 2926 / LMG 16218 / CuHBu1)</name>
    <dbReference type="NCBI Taxonomy" id="572544"/>
    <lineage>
        <taxon>Bacteria</taxon>
        <taxon>Fusobacteriati</taxon>
        <taxon>Fusobacteriota</taxon>
        <taxon>Fusobacteriia</taxon>
        <taxon>Fusobacteriales</taxon>
        <taxon>Fusobacteriaceae</taxon>
        <taxon>Ilyobacter</taxon>
    </lineage>
</organism>
<evidence type="ECO:0000256" key="1">
    <source>
        <dbReference type="SAM" id="Phobius"/>
    </source>
</evidence>
<evidence type="ECO:0000313" key="3">
    <source>
        <dbReference type="Proteomes" id="UP000006875"/>
    </source>
</evidence>
<accession>E3H999</accession>
<dbReference type="RefSeq" id="WP_013387466.1">
    <property type="nucleotide sequence ID" value="NC_014632.1"/>
</dbReference>
<dbReference type="HOGENOM" id="CLU_1624883_0_0_0"/>
<sequence>MKEFMTIGNFIFLIMFVGSIFAVVKFGGKQYIFNAIYQLMVQAEIELGNGKGEEKLFRVLDLYDKSINSLPSIPKFILKILFSKKKIINYIEKLVSQINIYFRNHYIENTESKIEVIDKFKNKALNVEFFGDKTLVSNSQIENIADDLKVGILNGDGKVYARL</sequence>
<dbReference type="STRING" id="572544.Ilyop_1017"/>
<feature type="transmembrane region" description="Helical" evidence="1">
    <location>
        <begin position="6"/>
        <end position="24"/>
    </location>
</feature>
<reference evidence="2 3" key="1">
    <citation type="journal article" date="2010" name="Stand. Genomic Sci.">
        <title>Complete genome sequence of Ilyobacter polytropus type strain (CuHbu1).</title>
        <authorList>
            <person name="Sikorski J."/>
            <person name="Chertkov O."/>
            <person name="Lapidus A."/>
            <person name="Nolan M."/>
            <person name="Lucas S."/>
            <person name="Del Rio T.G."/>
            <person name="Tice H."/>
            <person name="Cheng J.F."/>
            <person name="Tapia R."/>
            <person name="Han C."/>
            <person name="Goodwin L."/>
            <person name="Pitluck S."/>
            <person name="Liolios K."/>
            <person name="Ivanova N."/>
            <person name="Mavromatis K."/>
            <person name="Mikhailova N."/>
            <person name="Pati A."/>
            <person name="Chen A."/>
            <person name="Palaniappan K."/>
            <person name="Land M."/>
            <person name="Hauser L."/>
            <person name="Chang Y.J."/>
            <person name="Jeffries C.D."/>
            <person name="Brambilla E."/>
            <person name="Yasawong M."/>
            <person name="Rohde M."/>
            <person name="Pukall R."/>
            <person name="Spring S."/>
            <person name="Goker M."/>
            <person name="Woyke T."/>
            <person name="Bristow J."/>
            <person name="Eisen J.A."/>
            <person name="Markowitz V."/>
            <person name="Hugenholtz P."/>
            <person name="Kyrpides N.C."/>
            <person name="Klenk H.P."/>
        </authorList>
    </citation>
    <scope>NUCLEOTIDE SEQUENCE [LARGE SCALE GENOMIC DNA]</scope>
    <source>
        <strain evidence="3">ATCC 51220 / DSM 2926 / LMG 16218 / CuHBu1</strain>
    </source>
</reference>
<dbReference type="KEGG" id="ipo:Ilyop_1017"/>